<evidence type="ECO:0000313" key="2">
    <source>
        <dbReference type="Proteomes" id="UP000290289"/>
    </source>
</evidence>
<gene>
    <name evidence="1" type="ORF">DVH24_001695</name>
</gene>
<protein>
    <submittedName>
        <fullName evidence="1">Uncharacterized protein</fullName>
    </submittedName>
</protein>
<dbReference type="Proteomes" id="UP000290289">
    <property type="component" value="Chromosome 13"/>
</dbReference>
<reference evidence="1 2" key="1">
    <citation type="submission" date="2018-10" db="EMBL/GenBank/DDBJ databases">
        <title>A high-quality apple genome assembly.</title>
        <authorList>
            <person name="Hu J."/>
        </authorList>
    </citation>
    <scope>NUCLEOTIDE SEQUENCE [LARGE SCALE GENOMIC DNA]</scope>
    <source>
        <strain evidence="2">cv. HFTH1</strain>
        <tissue evidence="1">Young leaf</tissue>
    </source>
</reference>
<sequence length="75" mass="8568">MMVVFSTTRMMWWWSELVIGRIDGESGEDAMMVMVVGCCDVDTIEVSLVTTGGRENEKVWKVNGRRWKPGLEIEV</sequence>
<keyword evidence="2" id="KW-1185">Reference proteome</keyword>
<evidence type="ECO:0000313" key="1">
    <source>
        <dbReference type="EMBL" id="RXH78177.1"/>
    </source>
</evidence>
<comment type="caution">
    <text evidence="1">The sequence shown here is derived from an EMBL/GenBank/DDBJ whole genome shotgun (WGS) entry which is preliminary data.</text>
</comment>
<dbReference type="EMBL" id="RDQH01000339">
    <property type="protein sequence ID" value="RXH78177.1"/>
    <property type="molecule type" value="Genomic_DNA"/>
</dbReference>
<organism evidence="1 2">
    <name type="scientific">Malus domestica</name>
    <name type="common">Apple</name>
    <name type="synonym">Pyrus malus</name>
    <dbReference type="NCBI Taxonomy" id="3750"/>
    <lineage>
        <taxon>Eukaryota</taxon>
        <taxon>Viridiplantae</taxon>
        <taxon>Streptophyta</taxon>
        <taxon>Embryophyta</taxon>
        <taxon>Tracheophyta</taxon>
        <taxon>Spermatophyta</taxon>
        <taxon>Magnoliopsida</taxon>
        <taxon>eudicotyledons</taxon>
        <taxon>Gunneridae</taxon>
        <taxon>Pentapetalae</taxon>
        <taxon>rosids</taxon>
        <taxon>fabids</taxon>
        <taxon>Rosales</taxon>
        <taxon>Rosaceae</taxon>
        <taxon>Amygdaloideae</taxon>
        <taxon>Maleae</taxon>
        <taxon>Malus</taxon>
    </lineage>
</organism>
<dbReference type="AlphaFoldDB" id="A0A498I873"/>
<accession>A0A498I873</accession>
<proteinExistence type="predicted"/>
<name>A0A498I873_MALDO</name>